<dbReference type="AlphaFoldDB" id="A0A8H7AVJ7"/>
<gene>
    <name evidence="1" type="ORF">GT037_009988</name>
</gene>
<dbReference type="GeneID" id="62208213"/>
<evidence type="ECO:0000313" key="1">
    <source>
        <dbReference type="EMBL" id="KAF7672089.1"/>
    </source>
</evidence>
<dbReference type="Proteomes" id="UP000596902">
    <property type="component" value="Unassembled WGS sequence"/>
</dbReference>
<name>A0A8H7AVJ7_9PLEO</name>
<sequence length="318" mass="35625">MSALRDISTIPNTTTRTSDYLLPPLSDADNLWHSKMNFPVRSSDISTPHERLEECDRFEKIYKGYDAYHSQVRKLDWLKSHHAYTASPEVSKHAEWLIETLYAIVARWEEVLPYIAEPYPIPLNSPSTFPFNAIPEPPSGRESLGVLLEGLEGRGRAMMGQPFINNADVLAEIDLPGFGTRRVLKVFKLFEVQQLALHTCFIRNLVLSMDKLETACRQHGVISTSVGSGCVADMLVDVERDVLLVLTPPAMESSDGPFDVEKPTLSLSVLEHGCLTQIRSRSTAVRRGGNIMRIALDNRSYLPFDNSTVISFQRCSSS</sequence>
<reference evidence="1" key="1">
    <citation type="submission" date="2020-01" db="EMBL/GenBank/DDBJ databases">
        <authorList>
            <person name="Feng Z.H.Z."/>
        </authorList>
    </citation>
    <scope>NUCLEOTIDE SEQUENCE</scope>
    <source>
        <strain evidence="1">CBS107.38</strain>
    </source>
</reference>
<accession>A0A8H7AVJ7</accession>
<reference evidence="1" key="2">
    <citation type="submission" date="2020-08" db="EMBL/GenBank/DDBJ databases">
        <title>Draft Genome Sequence of Cumin Blight Pathogen Alternaria burnsii.</title>
        <authorList>
            <person name="Feng Z."/>
        </authorList>
    </citation>
    <scope>NUCLEOTIDE SEQUENCE</scope>
    <source>
        <strain evidence="1">CBS107.38</strain>
    </source>
</reference>
<protein>
    <submittedName>
        <fullName evidence="1">Uncharacterized protein</fullName>
    </submittedName>
</protein>
<dbReference type="RefSeq" id="XP_038782449.1">
    <property type="nucleotide sequence ID" value="XM_038935035.1"/>
</dbReference>
<proteinExistence type="predicted"/>
<organism evidence="1 2">
    <name type="scientific">Alternaria burnsii</name>
    <dbReference type="NCBI Taxonomy" id="1187904"/>
    <lineage>
        <taxon>Eukaryota</taxon>
        <taxon>Fungi</taxon>
        <taxon>Dikarya</taxon>
        <taxon>Ascomycota</taxon>
        <taxon>Pezizomycotina</taxon>
        <taxon>Dothideomycetes</taxon>
        <taxon>Pleosporomycetidae</taxon>
        <taxon>Pleosporales</taxon>
        <taxon>Pleosporineae</taxon>
        <taxon>Pleosporaceae</taxon>
        <taxon>Alternaria</taxon>
        <taxon>Alternaria sect. Alternaria</taxon>
    </lineage>
</organism>
<dbReference type="EMBL" id="JAAABM010000018">
    <property type="protein sequence ID" value="KAF7672089.1"/>
    <property type="molecule type" value="Genomic_DNA"/>
</dbReference>
<comment type="caution">
    <text evidence="1">The sequence shown here is derived from an EMBL/GenBank/DDBJ whole genome shotgun (WGS) entry which is preliminary data.</text>
</comment>
<evidence type="ECO:0000313" key="2">
    <source>
        <dbReference type="Proteomes" id="UP000596902"/>
    </source>
</evidence>
<keyword evidence="2" id="KW-1185">Reference proteome</keyword>